<feature type="region of interest" description="Disordered" evidence="2">
    <location>
        <begin position="499"/>
        <end position="531"/>
    </location>
</feature>
<feature type="region of interest" description="Disordered" evidence="2">
    <location>
        <begin position="681"/>
        <end position="745"/>
    </location>
</feature>
<dbReference type="Proteomes" id="UP000051952">
    <property type="component" value="Unassembled WGS sequence"/>
</dbReference>
<dbReference type="OrthoDB" id="244294at2759"/>
<feature type="region of interest" description="Disordered" evidence="2">
    <location>
        <begin position="324"/>
        <end position="364"/>
    </location>
</feature>
<feature type="region of interest" description="Disordered" evidence="2">
    <location>
        <begin position="385"/>
        <end position="405"/>
    </location>
</feature>
<dbReference type="EMBL" id="CYKH01001428">
    <property type="protein sequence ID" value="CUG87032.1"/>
    <property type="molecule type" value="Genomic_DNA"/>
</dbReference>
<name>A0A0S4J725_BODSA</name>
<gene>
    <name evidence="3" type="ORF">BSAL_08060</name>
</gene>
<accession>A0A0S4J725</accession>
<keyword evidence="1" id="KW-0175">Coiled coil</keyword>
<evidence type="ECO:0000256" key="2">
    <source>
        <dbReference type="SAM" id="MobiDB-lite"/>
    </source>
</evidence>
<feature type="region of interest" description="Disordered" evidence="2">
    <location>
        <begin position="279"/>
        <end position="303"/>
    </location>
</feature>
<feature type="compositionally biased region" description="Basic and acidic residues" evidence="2">
    <location>
        <begin position="841"/>
        <end position="855"/>
    </location>
</feature>
<organism evidence="3 4">
    <name type="scientific">Bodo saltans</name>
    <name type="common">Flagellated protozoan</name>
    <dbReference type="NCBI Taxonomy" id="75058"/>
    <lineage>
        <taxon>Eukaryota</taxon>
        <taxon>Discoba</taxon>
        <taxon>Euglenozoa</taxon>
        <taxon>Kinetoplastea</taxon>
        <taxon>Metakinetoplastina</taxon>
        <taxon>Eubodonida</taxon>
        <taxon>Bodonidae</taxon>
        <taxon>Bodo</taxon>
    </lineage>
</organism>
<feature type="region of interest" description="Disordered" evidence="2">
    <location>
        <begin position="786"/>
        <end position="882"/>
    </location>
</feature>
<feature type="region of interest" description="Disordered" evidence="2">
    <location>
        <begin position="424"/>
        <end position="485"/>
    </location>
</feature>
<evidence type="ECO:0000313" key="4">
    <source>
        <dbReference type="Proteomes" id="UP000051952"/>
    </source>
</evidence>
<proteinExistence type="predicted"/>
<feature type="compositionally biased region" description="Basic and acidic residues" evidence="2">
    <location>
        <begin position="710"/>
        <end position="737"/>
    </location>
</feature>
<feature type="non-terminal residue" evidence="3">
    <location>
        <position position="900"/>
    </location>
</feature>
<dbReference type="AlphaFoldDB" id="A0A0S4J725"/>
<feature type="compositionally biased region" description="Polar residues" evidence="2">
    <location>
        <begin position="385"/>
        <end position="404"/>
    </location>
</feature>
<evidence type="ECO:0000313" key="3">
    <source>
        <dbReference type="EMBL" id="CUG87032.1"/>
    </source>
</evidence>
<reference evidence="4" key="1">
    <citation type="submission" date="2015-09" db="EMBL/GenBank/DDBJ databases">
        <authorList>
            <consortium name="Pathogen Informatics"/>
        </authorList>
    </citation>
    <scope>NUCLEOTIDE SEQUENCE [LARGE SCALE GENOMIC DNA]</scope>
    <source>
        <strain evidence="4">Lake Konstanz</strain>
    </source>
</reference>
<keyword evidence="4" id="KW-1185">Reference proteome</keyword>
<sequence>MALSSSISHSLKTFCVIPHLVRDDEAFEAVHEDYIVYDASGKILNFDFSAVLSPAHNLSHSILAPLFHVIRDRRQDAALLVACPGSSGEASTVALDLFANMLPLLFRAVPNAPIAHISVVEVQRDGKTLTDLYRMTKVHGLHELDTEEVLRASANEAWGGVMELVAQRGSWTNDGESAVLVLIRLEGYATLMVGDIGSSAEILSHVNLTLRSSDIFERSGRTIAPRVPIARLLQPCATQPGSIVHVVLVPDPMTSPKQTLRLLHFGSNLMKDITLADTTPAAQNVPPPSQRQPASLPTTTTTNHSHFETEYDVTTSSSVSLGAAATSTRREDFSSISFSGGGGASMTTPSSTRRKPAGRVPSPAATAGGFFFSLMKDITLADTTPASQNFPQRQPASQPTTTNHSHFENEYDVTTSSSVSLGAAAATSSTRREDFSSISFNGGGGASMTPSSTRRKPAAGRVPSPAATAGGGRKPAPLTQEAQHQSWRDEIVHGLLAASSSSASGGGGVQQQQQQQQQQHYGGVGGPYDGSSSMLVITPSQREQQFAQKVTTLDKIAKDQKQKILALQNELKRTQGELNDAKHEADTCRTEAAELKSDAEHARKEQKDAAELVATLLKRISGMEQITSSGNNEATDLRRRNDDLVSAARKLEEQLSHATHKLRSLEKKEILRLRESTLDRITAPVSSSSPMRGHAAANAKRNHNNTAKTPKRDSEANARKTRNADDSVQGEDHHNNNEDDGNVTWDQNSLLHSIKQMRDRCAKLESENHDLRLKHQQEEAFRHAVSDLEGGGGGGAHHHDHGDMVTSPPQSHNHKRQHEKDLHQHQAGSGGGGTPPKSRRSALDELHKRMTQRDITDEEEDEASSPPTSPVHHGSQQQQHRVVSQYLEKERALLKKQVQQ</sequence>
<feature type="coiled-coil region" evidence="1">
    <location>
        <begin position="557"/>
        <end position="668"/>
    </location>
</feature>
<feature type="coiled-coil region" evidence="1">
    <location>
        <begin position="747"/>
        <end position="774"/>
    </location>
</feature>
<feature type="compositionally biased region" description="Low complexity" evidence="2">
    <location>
        <begin position="694"/>
        <end position="708"/>
    </location>
</feature>
<protein>
    <submittedName>
        <fullName evidence="3">Uncharacterized protein</fullName>
    </submittedName>
</protein>
<feature type="compositionally biased region" description="Low complexity" evidence="2">
    <location>
        <begin position="510"/>
        <end position="521"/>
    </location>
</feature>
<evidence type="ECO:0000256" key="1">
    <source>
        <dbReference type="SAM" id="Coils"/>
    </source>
</evidence>